<accession>A0AAD5NB60</accession>
<comment type="caution">
    <text evidence="2">The sequence shown here is derived from an EMBL/GenBank/DDBJ whole genome shotgun (WGS) entry which is preliminary data.</text>
</comment>
<feature type="compositionally biased region" description="Basic residues" evidence="1">
    <location>
        <begin position="90"/>
        <end position="100"/>
    </location>
</feature>
<feature type="region of interest" description="Disordered" evidence="1">
    <location>
        <begin position="80"/>
        <end position="102"/>
    </location>
</feature>
<evidence type="ECO:0000256" key="1">
    <source>
        <dbReference type="SAM" id="MobiDB-lite"/>
    </source>
</evidence>
<dbReference type="AlphaFoldDB" id="A0AAD5NB60"/>
<sequence length="163" mass="18699">MEEETNCGVDATRIYTSPRTITYTCAQVLVRKNQRITVTELLKTGMKHPIFLKLTGTKPASVYRAVKCVKGVEGIEDCHRKGRPTTSSTPKKHSKIRRQCQRNPERSIRNMAREARDQRQSVRNNVKSKLMLRSYKIACDHFVDKKDGRRKASCASPNDSFDR</sequence>
<dbReference type="EMBL" id="JAHQIW010005322">
    <property type="protein sequence ID" value="KAJ1365656.1"/>
    <property type="molecule type" value="Genomic_DNA"/>
</dbReference>
<evidence type="ECO:0000313" key="3">
    <source>
        <dbReference type="Proteomes" id="UP001196413"/>
    </source>
</evidence>
<protein>
    <submittedName>
        <fullName evidence="2">Uncharacterized protein</fullName>
    </submittedName>
</protein>
<dbReference type="Proteomes" id="UP001196413">
    <property type="component" value="Unassembled WGS sequence"/>
</dbReference>
<reference evidence="2" key="1">
    <citation type="submission" date="2021-06" db="EMBL/GenBank/DDBJ databases">
        <title>Parelaphostrongylus tenuis whole genome reference sequence.</title>
        <authorList>
            <person name="Garwood T.J."/>
            <person name="Larsen P.A."/>
            <person name="Fountain-Jones N.M."/>
            <person name="Garbe J.R."/>
            <person name="Macchietto M.G."/>
            <person name="Kania S.A."/>
            <person name="Gerhold R.W."/>
            <person name="Richards J.E."/>
            <person name="Wolf T.M."/>
        </authorList>
    </citation>
    <scope>NUCLEOTIDE SEQUENCE</scope>
    <source>
        <strain evidence="2">MNPRO001-30</strain>
        <tissue evidence="2">Meninges</tissue>
    </source>
</reference>
<gene>
    <name evidence="2" type="ORF">KIN20_026057</name>
</gene>
<name>A0AAD5NB60_PARTN</name>
<organism evidence="2 3">
    <name type="scientific">Parelaphostrongylus tenuis</name>
    <name type="common">Meningeal worm</name>
    <dbReference type="NCBI Taxonomy" id="148309"/>
    <lineage>
        <taxon>Eukaryota</taxon>
        <taxon>Metazoa</taxon>
        <taxon>Ecdysozoa</taxon>
        <taxon>Nematoda</taxon>
        <taxon>Chromadorea</taxon>
        <taxon>Rhabditida</taxon>
        <taxon>Rhabditina</taxon>
        <taxon>Rhabditomorpha</taxon>
        <taxon>Strongyloidea</taxon>
        <taxon>Metastrongylidae</taxon>
        <taxon>Parelaphostrongylus</taxon>
    </lineage>
</organism>
<evidence type="ECO:0000313" key="2">
    <source>
        <dbReference type="EMBL" id="KAJ1365656.1"/>
    </source>
</evidence>
<keyword evidence="3" id="KW-1185">Reference proteome</keyword>
<proteinExistence type="predicted"/>